<protein>
    <recommendedName>
        <fullName evidence="5">Asp23/Gls24 family envelope stress response protein</fullName>
    </recommendedName>
</protein>
<comment type="caution">
    <text evidence="3">The sequence shown here is derived from an EMBL/GenBank/DDBJ whole genome shotgun (WGS) entry which is preliminary data.</text>
</comment>
<dbReference type="AlphaFoldDB" id="H5TM88"/>
<dbReference type="Proteomes" id="UP000005038">
    <property type="component" value="Unassembled WGS sequence"/>
</dbReference>
<dbReference type="Pfam" id="PF03780">
    <property type="entry name" value="Asp23"/>
    <property type="match status" value="1"/>
</dbReference>
<gene>
    <name evidence="3" type="ORF">GOOTI_114_00250</name>
</gene>
<sequence length="181" mass="18475">MADAVTVTRGDVGAAALGTAAPALSPEAADPSDPGSRGRLILDDRVGEKVAERAALDVDGVIESDGKGGSVLNAINPLSDGYPSASTDMSQTAPIITLTIAVRWPCAVASVCAEVRDHVAAEVTRLTGVRPSRVDVTVAEIATGAQAKRRQAGFIEIPNPTQSEKSSRAPGADSGVEEEES</sequence>
<evidence type="ECO:0000256" key="2">
    <source>
        <dbReference type="SAM" id="MobiDB-lite"/>
    </source>
</evidence>
<dbReference type="EMBL" id="BAFB01000114">
    <property type="protein sequence ID" value="GAB34596.1"/>
    <property type="molecule type" value="Genomic_DNA"/>
</dbReference>
<feature type="region of interest" description="Disordered" evidence="2">
    <location>
        <begin position="149"/>
        <end position="181"/>
    </location>
</feature>
<keyword evidence="4" id="KW-1185">Reference proteome</keyword>
<evidence type="ECO:0000313" key="3">
    <source>
        <dbReference type="EMBL" id="GAB34596.1"/>
    </source>
</evidence>
<name>H5TM88_GORO1</name>
<evidence type="ECO:0000256" key="1">
    <source>
        <dbReference type="ARBA" id="ARBA00005721"/>
    </source>
</evidence>
<dbReference type="OrthoDB" id="5197468at2"/>
<dbReference type="RefSeq" id="WP_007238831.1">
    <property type="nucleotide sequence ID" value="NZ_BAFB01000114.1"/>
</dbReference>
<proteinExistence type="inferred from homology"/>
<organism evidence="3 4">
    <name type="scientific">Gordonia otitidis (strain DSM 44809 / CCUG 52243 / JCM 12355 / NBRC 100426 / IFM 10032)</name>
    <dbReference type="NCBI Taxonomy" id="1108044"/>
    <lineage>
        <taxon>Bacteria</taxon>
        <taxon>Bacillati</taxon>
        <taxon>Actinomycetota</taxon>
        <taxon>Actinomycetes</taxon>
        <taxon>Mycobacteriales</taxon>
        <taxon>Gordoniaceae</taxon>
        <taxon>Gordonia</taxon>
    </lineage>
</organism>
<dbReference type="STRING" id="1108044.GOOTI_114_00250"/>
<comment type="similarity">
    <text evidence="1">Belongs to the asp23 family.</text>
</comment>
<evidence type="ECO:0000313" key="4">
    <source>
        <dbReference type="Proteomes" id="UP000005038"/>
    </source>
</evidence>
<evidence type="ECO:0008006" key="5">
    <source>
        <dbReference type="Google" id="ProtNLM"/>
    </source>
</evidence>
<accession>H5TM88</accession>
<reference evidence="3" key="1">
    <citation type="submission" date="2012-02" db="EMBL/GenBank/DDBJ databases">
        <title>Whole genome shotgun sequence of Gordonia otitidis NBRC 100426.</title>
        <authorList>
            <person name="Yoshida I."/>
            <person name="Hosoyama A."/>
            <person name="Tsuchikane K."/>
            <person name="Katsumata H."/>
            <person name="Yamazaki S."/>
            <person name="Fujita N."/>
        </authorList>
    </citation>
    <scope>NUCLEOTIDE SEQUENCE [LARGE SCALE GENOMIC DNA]</scope>
    <source>
        <strain evidence="3">NBRC 100426</strain>
    </source>
</reference>
<dbReference type="InterPro" id="IPR005531">
    <property type="entry name" value="Asp23"/>
</dbReference>